<dbReference type="FunFam" id="3.40.390.10:FF:000015">
    <property type="entry name" value="Meprin A subunit"/>
    <property type="match status" value="1"/>
</dbReference>
<dbReference type="InterPro" id="IPR024079">
    <property type="entry name" value="MetalloPept_cat_dom_sf"/>
</dbReference>
<comment type="caution">
    <text evidence="17">The sequence shown here is derived from an EMBL/GenBank/DDBJ whole genome shotgun (WGS) entry which is preliminary data.</text>
</comment>
<dbReference type="SMART" id="SM00235">
    <property type="entry name" value="ZnMc"/>
    <property type="match status" value="1"/>
</dbReference>
<dbReference type="SMART" id="SM00254">
    <property type="entry name" value="ShKT"/>
    <property type="match status" value="3"/>
</dbReference>
<dbReference type="Pfam" id="PF01549">
    <property type="entry name" value="ShK"/>
    <property type="match status" value="3"/>
</dbReference>
<dbReference type="Pfam" id="PF01400">
    <property type="entry name" value="Astacin"/>
    <property type="match status" value="1"/>
</dbReference>
<keyword evidence="4" id="KW-0732">Signal</keyword>
<keyword evidence="8" id="KW-0865">Zymogen</keyword>
<keyword evidence="7 12" id="KW-0482">Metalloprotease</keyword>
<evidence type="ECO:0000256" key="5">
    <source>
        <dbReference type="ARBA" id="ARBA00022801"/>
    </source>
</evidence>
<name>A0A3R7QDG9_PENVA</name>
<keyword evidence="6 12" id="KW-0862">Zinc</keyword>
<dbReference type="Gene3D" id="3.40.390.10">
    <property type="entry name" value="Collagenase (Catalytic Domain)"/>
    <property type="match status" value="1"/>
</dbReference>
<evidence type="ECO:0000256" key="6">
    <source>
        <dbReference type="ARBA" id="ARBA00022833"/>
    </source>
</evidence>
<feature type="binding site" evidence="12">
    <location>
        <position position="214"/>
    </location>
    <ligand>
        <name>Zn(2+)</name>
        <dbReference type="ChEBI" id="CHEBI:29105"/>
        <note>catalytic</note>
    </ligand>
</feature>
<gene>
    <name evidence="17" type="ORF">C7M84_006243</name>
</gene>
<feature type="domain" description="ShKT" evidence="15">
    <location>
        <begin position="348"/>
        <end position="382"/>
    </location>
</feature>
<dbReference type="PROSITE" id="PS51670">
    <property type="entry name" value="SHKT"/>
    <property type="match status" value="3"/>
</dbReference>
<dbReference type="Gene3D" id="1.10.10.1940">
    <property type="match status" value="1"/>
</dbReference>
<dbReference type="PROSITE" id="PS51864">
    <property type="entry name" value="ASTACIN"/>
    <property type="match status" value="1"/>
</dbReference>
<feature type="domain" description="ShKT" evidence="15">
    <location>
        <begin position="309"/>
        <end position="344"/>
    </location>
</feature>
<evidence type="ECO:0000256" key="10">
    <source>
        <dbReference type="ARBA" id="ARBA00023180"/>
    </source>
</evidence>
<evidence type="ECO:0000256" key="14">
    <source>
        <dbReference type="SAM" id="MobiDB-lite"/>
    </source>
</evidence>
<dbReference type="EMBL" id="QCYY01001799">
    <property type="protein sequence ID" value="ROT75216.1"/>
    <property type="molecule type" value="Genomic_DNA"/>
</dbReference>
<reference evidence="17 18" key="1">
    <citation type="submission" date="2018-04" db="EMBL/GenBank/DDBJ databases">
        <authorList>
            <person name="Zhang X."/>
            <person name="Yuan J."/>
            <person name="Li F."/>
            <person name="Xiang J."/>
        </authorList>
    </citation>
    <scope>NUCLEOTIDE SEQUENCE [LARGE SCALE GENOMIC DNA]</scope>
    <source>
        <tissue evidence="17">Muscle</tissue>
    </source>
</reference>
<keyword evidence="5 12" id="KW-0378">Hydrolase</keyword>
<feature type="disulfide bond" evidence="11">
    <location>
        <begin position="348"/>
        <end position="382"/>
    </location>
</feature>
<dbReference type="PANTHER" id="PTHR10127">
    <property type="entry name" value="DISCOIDIN, CUB, EGF, LAMININ , AND ZINC METALLOPROTEASE DOMAIN CONTAINING"/>
    <property type="match status" value="1"/>
</dbReference>
<feature type="binding site" evidence="12">
    <location>
        <position position="224"/>
    </location>
    <ligand>
        <name>Zn(2+)</name>
        <dbReference type="ChEBI" id="CHEBI:29105"/>
        <note>catalytic</note>
    </ligand>
</feature>
<evidence type="ECO:0000259" key="16">
    <source>
        <dbReference type="PROSITE" id="PS51864"/>
    </source>
</evidence>
<evidence type="ECO:0000256" key="3">
    <source>
        <dbReference type="ARBA" id="ARBA00022723"/>
    </source>
</evidence>
<evidence type="ECO:0000256" key="12">
    <source>
        <dbReference type="PROSITE-ProRule" id="PRU01211"/>
    </source>
</evidence>
<dbReference type="OrthoDB" id="291007at2759"/>
<dbReference type="Proteomes" id="UP000283509">
    <property type="component" value="Unassembled WGS sequence"/>
</dbReference>
<feature type="domain" description="ShKT" evidence="15">
    <location>
        <begin position="395"/>
        <end position="429"/>
    </location>
</feature>
<feature type="active site" evidence="12">
    <location>
        <position position="215"/>
    </location>
</feature>
<dbReference type="InterPro" id="IPR001506">
    <property type="entry name" value="Peptidase_M12A"/>
</dbReference>
<keyword evidence="10" id="KW-0325">Glycoprotein</keyword>
<protein>
    <recommendedName>
        <fullName evidence="13">Metalloendopeptidase</fullName>
        <ecNumber evidence="13">3.4.24.-</ecNumber>
    </recommendedName>
</protein>
<comment type="function">
    <text evidence="1">Metalloprotease.</text>
</comment>
<organism evidence="17 18">
    <name type="scientific">Penaeus vannamei</name>
    <name type="common">Whiteleg shrimp</name>
    <name type="synonym">Litopenaeus vannamei</name>
    <dbReference type="NCBI Taxonomy" id="6689"/>
    <lineage>
        <taxon>Eukaryota</taxon>
        <taxon>Metazoa</taxon>
        <taxon>Ecdysozoa</taxon>
        <taxon>Arthropoda</taxon>
        <taxon>Crustacea</taxon>
        <taxon>Multicrustacea</taxon>
        <taxon>Malacostraca</taxon>
        <taxon>Eumalacostraca</taxon>
        <taxon>Eucarida</taxon>
        <taxon>Decapoda</taxon>
        <taxon>Dendrobranchiata</taxon>
        <taxon>Penaeoidea</taxon>
        <taxon>Penaeidae</taxon>
        <taxon>Penaeus</taxon>
    </lineage>
</organism>
<keyword evidence="9 11" id="KW-1015">Disulfide bond</keyword>
<dbReference type="PRINTS" id="PR00480">
    <property type="entry name" value="ASTACIN"/>
</dbReference>
<dbReference type="EC" id="3.4.24.-" evidence="13"/>
<comment type="caution">
    <text evidence="11">Lacks conserved residue(s) required for the propagation of feature annotation.</text>
</comment>
<proteinExistence type="predicted"/>
<feature type="disulfide bond" evidence="11">
    <location>
        <begin position="395"/>
        <end position="429"/>
    </location>
</feature>
<evidence type="ECO:0000256" key="2">
    <source>
        <dbReference type="ARBA" id="ARBA00022670"/>
    </source>
</evidence>
<comment type="cofactor">
    <cofactor evidence="12 13">
        <name>Zn(2+)</name>
        <dbReference type="ChEBI" id="CHEBI:29105"/>
    </cofactor>
    <text evidence="12 13">Binds 1 zinc ion per subunit.</text>
</comment>
<keyword evidence="2 12" id="KW-0645">Protease</keyword>
<evidence type="ECO:0000256" key="13">
    <source>
        <dbReference type="RuleBase" id="RU361183"/>
    </source>
</evidence>
<evidence type="ECO:0000259" key="15">
    <source>
        <dbReference type="PROSITE" id="PS51670"/>
    </source>
</evidence>
<evidence type="ECO:0000256" key="9">
    <source>
        <dbReference type="ARBA" id="ARBA00023157"/>
    </source>
</evidence>
<feature type="compositionally biased region" description="Pro residues" evidence="14">
    <location>
        <begin position="17"/>
        <end position="55"/>
    </location>
</feature>
<evidence type="ECO:0000313" key="18">
    <source>
        <dbReference type="Proteomes" id="UP000283509"/>
    </source>
</evidence>
<evidence type="ECO:0000256" key="8">
    <source>
        <dbReference type="ARBA" id="ARBA00023145"/>
    </source>
</evidence>
<reference evidence="17 18" key="2">
    <citation type="submission" date="2019-01" db="EMBL/GenBank/DDBJ databases">
        <title>The decoding of complex shrimp genome reveals the adaptation for benthos swimmer, frequently molting mechanism and breeding impact on genome.</title>
        <authorList>
            <person name="Sun Y."/>
            <person name="Gao Y."/>
            <person name="Yu Y."/>
        </authorList>
    </citation>
    <scope>NUCLEOTIDE SEQUENCE [LARGE SCALE GENOMIC DNA]</scope>
    <source>
        <tissue evidence="17">Muscle</tissue>
    </source>
</reference>
<dbReference type="InterPro" id="IPR034035">
    <property type="entry name" value="Astacin-like_dom"/>
</dbReference>
<evidence type="ECO:0000256" key="1">
    <source>
        <dbReference type="ARBA" id="ARBA00002657"/>
    </source>
</evidence>
<dbReference type="GO" id="GO:0008270">
    <property type="term" value="F:zinc ion binding"/>
    <property type="evidence" value="ECO:0007669"/>
    <property type="project" value="UniProtKB-UniRule"/>
</dbReference>
<feature type="binding site" evidence="12">
    <location>
        <position position="218"/>
    </location>
    <ligand>
        <name>Zn(2+)</name>
        <dbReference type="ChEBI" id="CHEBI:29105"/>
        <note>catalytic</note>
    </ligand>
</feature>
<keyword evidence="3 12" id="KW-0479">Metal-binding</keyword>
<feature type="region of interest" description="Disordered" evidence="14">
    <location>
        <begin position="1"/>
        <end position="74"/>
    </location>
</feature>
<dbReference type="AlphaFoldDB" id="A0A3R7QDG9"/>
<dbReference type="PANTHER" id="PTHR10127:SF780">
    <property type="entry name" value="METALLOENDOPEPTIDASE"/>
    <property type="match status" value="1"/>
</dbReference>
<dbReference type="InterPro" id="IPR006026">
    <property type="entry name" value="Peptidase_Metallo"/>
</dbReference>
<dbReference type="CDD" id="cd04280">
    <property type="entry name" value="ZnMc_astacin_like"/>
    <property type="match status" value="1"/>
</dbReference>
<feature type="domain" description="Peptidase M12A" evidence="16">
    <location>
        <begin position="124"/>
        <end position="318"/>
    </location>
</feature>
<dbReference type="GO" id="GO:0004222">
    <property type="term" value="F:metalloendopeptidase activity"/>
    <property type="evidence" value="ECO:0007669"/>
    <property type="project" value="UniProtKB-UniRule"/>
</dbReference>
<dbReference type="GO" id="GO:0006508">
    <property type="term" value="P:proteolysis"/>
    <property type="evidence" value="ECO:0007669"/>
    <property type="project" value="UniProtKB-KW"/>
</dbReference>
<sequence>MSLQSTSLSSHHHLPHTPQPPPPSPHIPPFTPPPHLHPTSPNHPHPPTLPNPQPPLLKLRSAPPVTPRPLSPTDFENSAIMIHEAVDTSHQADPIELAGLFQGDIMLVPRDQLKELNEIPKTRSAMTDVHRRWPNGIIPYVISQTYDESERATIAKAMSEYHEKTCIRFVPRTIEKDYIHILKGDGCSSSVGRVKGAQPVSLGPGCLYVGIVMHEFMHVAGFWHEQSRSDRDNYITINKLNVQDGMWYNFEKYGWDKIQSLGVGYDLESIMHYGPYAFAKEGKPTIIPRETGVEMGQRRGFSKMNNEECVDNNEQYCTPWADRGECENNPVWMNVNCRKACRQCGKECQDHSVHCRIWMEAGECTENVDYMSLFCKKSCGLCMDTEAADPPMKRCEDKNRFCHSWAEMNSCVTNPDYMLVYCKKSCKQC</sequence>
<evidence type="ECO:0000256" key="11">
    <source>
        <dbReference type="PROSITE-ProRule" id="PRU01005"/>
    </source>
</evidence>
<accession>A0A3R7QDG9</accession>
<dbReference type="SUPFAM" id="SSF55486">
    <property type="entry name" value="Metalloproteases ('zincins'), catalytic domain"/>
    <property type="match status" value="1"/>
</dbReference>
<evidence type="ECO:0000256" key="7">
    <source>
        <dbReference type="ARBA" id="ARBA00023049"/>
    </source>
</evidence>
<evidence type="ECO:0000313" key="17">
    <source>
        <dbReference type="EMBL" id="ROT75216.1"/>
    </source>
</evidence>
<evidence type="ECO:0000256" key="4">
    <source>
        <dbReference type="ARBA" id="ARBA00022729"/>
    </source>
</evidence>
<keyword evidence="18" id="KW-1185">Reference proteome</keyword>
<dbReference type="InterPro" id="IPR003582">
    <property type="entry name" value="ShKT_dom"/>
</dbReference>